<comment type="catalytic activity">
    <reaction evidence="1">
        <text>Release of an N-terminal aspartate or glutamate from a peptide, with a preference for aspartate.</text>
        <dbReference type="EC" id="3.4.11.21"/>
    </reaction>
</comment>
<dbReference type="Proteomes" id="UP000558460">
    <property type="component" value="Unassembled WGS sequence"/>
</dbReference>
<dbReference type="EC" id="3.4.11.21" evidence="2"/>
<dbReference type="EMBL" id="VZUA01365805">
    <property type="protein sequence ID" value="NXU67491.1"/>
    <property type="molecule type" value="Genomic_DNA"/>
</dbReference>
<dbReference type="PANTHER" id="PTHR28570">
    <property type="entry name" value="ASPARTYL AMINOPEPTIDASE"/>
    <property type="match status" value="1"/>
</dbReference>
<dbReference type="GO" id="GO:0004177">
    <property type="term" value="F:aminopeptidase activity"/>
    <property type="evidence" value="ECO:0007669"/>
    <property type="project" value="UniProtKB-KW"/>
</dbReference>
<gene>
    <name evidence="3" type="primary">Dnpep_0</name>
    <name evidence="3" type="ORF">HORVUL_R10397</name>
</gene>
<dbReference type="GO" id="GO:0006508">
    <property type="term" value="P:proteolysis"/>
    <property type="evidence" value="ECO:0007669"/>
    <property type="project" value="InterPro"/>
</dbReference>
<evidence type="ECO:0000313" key="3">
    <source>
        <dbReference type="EMBL" id="NXU67491.1"/>
    </source>
</evidence>
<dbReference type="AlphaFoldDB" id="A0A7L3MPI0"/>
<feature type="non-terminal residue" evidence="3">
    <location>
        <position position="70"/>
    </location>
</feature>
<name>A0A7L3MPI0_9PASS</name>
<dbReference type="PANTHER" id="PTHR28570:SF3">
    <property type="entry name" value="ASPARTYL AMINOPEPTIDASE"/>
    <property type="match status" value="1"/>
</dbReference>
<evidence type="ECO:0000256" key="2">
    <source>
        <dbReference type="ARBA" id="ARBA00011965"/>
    </source>
</evidence>
<keyword evidence="3" id="KW-0031">Aminopeptidase</keyword>
<sequence>MVRNDTPCGTTIGPILASRLGLRVLDIGCPQLAMHSIREMCCTSGVLQSITLFKGFFELLPMVSSSLVVD</sequence>
<evidence type="ECO:0000256" key="1">
    <source>
        <dbReference type="ARBA" id="ARBA00001335"/>
    </source>
</evidence>
<accession>A0A7L3MPI0</accession>
<proteinExistence type="predicted"/>
<dbReference type="SUPFAM" id="SSF53187">
    <property type="entry name" value="Zn-dependent exopeptidases"/>
    <property type="match status" value="1"/>
</dbReference>
<dbReference type="GO" id="GO:0008270">
    <property type="term" value="F:zinc ion binding"/>
    <property type="evidence" value="ECO:0007669"/>
    <property type="project" value="InterPro"/>
</dbReference>
<evidence type="ECO:0000313" key="4">
    <source>
        <dbReference type="Proteomes" id="UP000558460"/>
    </source>
</evidence>
<protein>
    <recommendedName>
        <fullName evidence="2">aspartyl aminopeptidase</fullName>
        <ecNumber evidence="2">3.4.11.21</ecNumber>
    </recommendedName>
</protein>
<feature type="non-terminal residue" evidence="3">
    <location>
        <position position="1"/>
    </location>
</feature>
<dbReference type="Gene3D" id="3.40.630.10">
    <property type="entry name" value="Zn peptidases"/>
    <property type="match status" value="1"/>
</dbReference>
<dbReference type="InterPro" id="IPR001948">
    <property type="entry name" value="Peptidase_M18"/>
</dbReference>
<keyword evidence="3" id="KW-0645">Protease</keyword>
<organism evidence="3 4">
    <name type="scientific">Horornis vulcanius</name>
    <dbReference type="NCBI Taxonomy" id="2585811"/>
    <lineage>
        <taxon>Eukaryota</taxon>
        <taxon>Metazoa</taxon>
        <taxon>Chordata</taxon>
        <taxon>Craniata</taxon>
        <taxon>Vertebrata</taxon>
        <taxon>Euteleostomi</taxon>
        <taxon>Archelosauria</taxon>
        <taxon>Archosauria</taxon>
        <taxon>Dinosauria</taxon>
        <taxon>Saurischia</taxon>
        <taxon>Theropoda</taxon>
        <taxon>Coelurosauria</taxon>
        <taxon>Aves</taxon>
        <taxon>Neognathae</taxon>
        <taxon>Neoaves</taxon>
        <taxon>Telluraves</taxon>
        <taxon>Australaves</taxon>
        <taxon>Passeriformes</taxon>
        <taxon>Sylvioidea</taxon>
        <taxon>Scotocercidae</taxon>
        <taxon>Horornis</taxon>
    </lineage>
</organism>
<reference evidence="3 4" key="1">
    <citation type="submission" date="2019-09" db="EMBL/GenBank/DDBJ databases">
        <title>Bird 10,000 Genomes (B10K) Project - Family phase.</title>
        <authorList>
            <person name="Zhang G."/>
        </authorList>
    </citation>
    <scope>NUCLEOTIDE SEQUENCE [LARGE SCALE GENOMIC DNA]</scope>
    <source>
        <strain evidence="3">B10K-DU-029-69</strain>
        <tissue evidence="3">Muscle</tissue>
    </source>
</reference>
<comment type="caution">
    <text evidence="3">The sequence shown here is derived from an EMBL/GenBank/DDBJ whole genome shotgun (WGS) entry which is preliminary data.</text>
</comment>
<keyword evidence="3" id="KW-0378">Hydrolase</keyword>
<dbReference type="Pfam" id="PF02127">
    <property type="entry name" value="Peptidase_M18"/>
    <property type="match status" value="1"/>
</dbReference>
<keyword evidence="4" id="KW-1185">Reference proteome</keyword>
<dbReference type="OrthoDB" id="9880441at2759"/>